<dbReference type="InterPro" id="IPR012464">
    <property type="entry name" value="DUF1676"/>
</dbReference>
<dbReference type="eggNOG" id="ENOG502RXFC">
    <property type="taxonomic scope" value="Eukaryota"/>
</dbReference>
<dbReference type="GO" id="GO:0016020">
    <property type="term" value="C:membrane"/>
    <property type="evidence" value="ECO:0007669"/>
    <property type="project" value="TreeGrafter"/>
</dbReference>
<proteinExistence type="predicted"/>
<gene>
    <name evidence="2" type="ORF">L798_05222</name>
</gene>
<evidence type="ECO:0000313" key="2">
    <source>
        <dbReference type="EMBL" id="KDR19944.1"/>
    </source>
</evidence>
<dbReference type="OMA" id="NNMGPLI"/>
<dbReference type="Proteomes" id="UP000027135">
    <property type="component" value="Unassembled WGS sequence"/>
</dbReference>
<keyword evidence="1" id="KW-1133">Transmembrane helix</keyword>
<feature type="transmembrane region" description="Helical" evidence="1">
    <location>
        <begin position="140"/>
        <end position="159"/>
    </location>
</feature>
<dbReference type="PANTHER" id="PTHR21879:SF3">
    <property type="entry name" value="FI03378P"/>
    <property type="match status" value="1"/>
</dbReference>
<evidence type="ECO:0000256" key="1">
    <source>
        <dbReference type="SAM" id="Phobius"/>
    </source>
</evidence>
<reference evidence="2 3" key="1">
    <citation type="journal article" date="2014" name="Nat. Commun.">
        <title>Molecular traces of alternative social organization in a termite genome.</title>
        <authorList>
            <person name="Terrapon N."/>
            <person name="Li C."/>
            <person name="Robertson H.M."/>
            <person name="Ji L."/>
            <person name="Meng X."/>
            <person name="Booth W."/>
            <person name="Chen Z."/>
            <person name="Childers C.P."/>
            <person name="Glastad K.M."/>
            <person name="Gokhale K."/>
            <person name="Gowin J."/>
            <person name="Gronenberg W."/>
            <person name="Hermansen R.A."/>
            <person name="Hu H."/>
            <person name="Hunt B.G."/>
            <person name="Huylmans A.K."/>
            <person name="Khalil S.M."/>
            <person name="Mitchell R.D."/>
            <person name="Munoz-Torres M.C."/>
            <person name="Mustard J.A."/>
            <person name="Pan H."/>
            <person name="Reese J.T."/>
            <person name="Scharf M.E."/>
            <person name="Sun F."/>
            <person name="Vogel H."/>
            <person name="Xiao J."/>
            <person name="Yang W."/>
            <person name="Yang Z."/>
            <person name="Yang Z."/>
            <person name="Zhou J."/>
            <person name="Zhu J."/>
            <person name="Brent C.S."/>
            <person name="Elsik C.G."/>
            <person name="Goodisman M.A."/>
            <person name="Liberles D.A."/>
            <person name="Roe R.M."/>
            <person name="Vargo E.L."/>
            <person name="Vilcinskas A."/>
            <person name="Wang J."/>
            <person name="Bornberg-Bauer E."/>
            <person name="Korb J."/>
            <person name="Zhang G."/>
            <person name="Liebig J."/>
        </authorList>
    </citation>
    <scope>NUCLEOTIDE SEQUENCE [LARGE SCALE GENOMIC DNA]</scope>
    <source>
        <tissue evidence="2">Whole organism</tissue>
    </source>
</reference>
<evidence type="ECO:0000313" key="3">
    <source>
        <dbReference type="Proteomes" id="UP000027135"/>
    </source>
</evidence>
<name>A0A067RB03_ZOONE</name>
<accession>A0A067RB03</accession>
<dbReference type="EMBL" id="KK852623">
    <property type="protein sequence ID" value="KDR19944.1"/>
    <property type="molecule type" value="Genomic_DNA"/>
</dbReference>
<feature type="transmembrane region" description="Helical" evidence="1">
    <location>
        <begin position="165"/>
        <end position="185"/>
    </location>
</feature>
<protein>
    <submittedName>
        <fullName evidence="2">Uncharacterized protein</fullName>
    </submittedName>
</protein>
<sequence>EEALTQKLNKKCSQRDVSSCFMLKMVTYINRLIKKSNIEVFEGLHITQTVSESQVADETQVMDSPRSAVEDDDETQLSQLISNKLWTFVRTRSLRWSVLPDADVVMSTNPDEEGELNVGMSIRTGKAIEMGRGRRRRQQMGPLIAAAIMKFGLLGGLAFKGLVLLVGKALLVSKIALLLAGILWLKKLFSQQKHVTYEVVAHPHHSHSNVEHHGGDSLSSGWGRSSEAHQLAYSGYAPNAKTQ</sequence>
<keyword evidence="3" id="KW-1185">Reference proteome</keyword>
<dbReference type="AlphaFoldDB" id="A0A067RB03"/>
<dbReference type="InParanoid" id="A0A067RB03"/>
<feature type="non-terminal residue" evidence="2">
    <location>
        <position position="1"/>
    </location>
</feature>
<keyword evidence="1" id="KW-0472">Membrane</keyword>
<dbReference type="Pfam" id="PF07898">
    <property type="entry name" value="DUF1676"/>
    <property type="match status" value="1"/>
</dbReference>
<organism evidence="2 3">
    <name type="scientific">Zootermopsis nevadensis</name>
    <name type="common">Dampwood termite</name>
    <dbReference type="NCBI Taxonomy" id="136037"/>
    <lineage>
        <taxon>Eukaryota</taxon>
        <taxon>Metazoa</taxon>
        <taxon>Ecdysozoa</taxon>
        <taxon>Arthropoda</taxon>
        <taxon>Hexapoda</taxon>
        <taxon>Insecta</taxon>
        <taxon>Pterygota</taxon>
        <taxon>Neoptera</taxon>
        <taxon>Polyneoptera</taxon>
        <taxon>Dictyoptera</taxon>
        <taxon>Blattodea</taxon>
        <taxon>Blattoidea</taxon>
        <taxon>Termitoidae</taxon>
        <taxon>Termopsidae</taxon>
        <taxon>Zootermopsis</taxon>
    </lineage>
</organism>
<dbReference type="PANTHER" id="PTHR21879">
    <property type="entry name" value="FI03362P-RELATED-RELATED"/>
    <property type="match status" value="1"/>
</dbReference>
<keyword evidence="1" id="KW-0812">Transmembrane</keyword>